<evidence type="ECO:0000313" key="1">
    <source>
        <dbReference type="EMBL" id="CAI5779259.1"/>
    </source>
</evidence>
<evidence type="ECO:0000313" key="2">
    <source>
        <dbReference type="Proteomes" id="UP001178461"/>
    </source>
</evidence>
<gene>
    <name evidence="1" type="ORF">PODLI_1B008020</name>
</gene>
<organism evidence="1 2">
    <name type="scientific">Podarcis lilfordi</name>
    <name type="common">Lilford's wall lizard</name>
    <dbReference type="NCBI Taxonomy" id="74358"/>
    <lineage>
        <taxon>Eukaryota</taxon>
        <taxon>Metazoa</taxon>
        <taxon>Chordata</taxon>
        <taxon>Craniata</taxon>
        <taxon>Vertebrata</taxon>
        <taxon>Euteleostomi</taxon>
        <taxon>Lepidosauria</taxon>
        <taxon>Squamata</taxon>
        <taxon>Bifurcata</taxon>
        <taxon>Unidentata</taxon>
        <taxon>Episquamata</taxon>
        <taxon>Laterata</taxon>
        <taxon>Lacertibaenia</taxon>
        <taxon>Lacertidae</taxon>
        <taxon>Podarcis</taxon>
    </lineage>
</organism>
<name>A0AA35P8T0_9SAUR</name>
<accession>A0AA35P8T0</accession>
<protein>
    <submittedName>
        <fullName evidence="1">Uncharacterized protein</fullName>
    </submittedName>
</protein>
<dbReference type="Proteomes" id="UP001178461">
    <property type="component" value="Chromosome 7"/>
</dbReference>
<feature type="non-terminal residue" evidence="1">
    <location>
        <position position="1"/>
    </location>
</feature>
<dbReference type="AlphaFoldDB" id="A0AA35P8T0"/>
<dbReference type="EMBL" id="OX395132">
    <property type="protein sequence ID" value="CAI5779259.1"/>
    <property type="molecule type" value="Genomic_DNA"/>
</dbReference>
<sequence>TSSDEDNQTVNHHKAIFYQIKQVDILLENMKYLDRLSYDVQQKKHRQQINP</sequence>
<keyword evidence="2" id="KW-1185">Reference proteome</keyword>
<reference evidence="1" key="1">
    <citation type="submission" date="2022-12" db="EMBL/GenBank/DDBJ databases">
        <authorList>
            <person name="Alioto T."/>
            <person name="Alioto T."/>
            <person name="Gomez Garrido J."/>
        </authorList>
    </citation>
    <scope>NUCLEOTIDE SEQUENCE</scope>
</reference>
<proteinExistence type="predicted"/>